<reference evidence="1 2" key="1">
    <citation type="submission" date="2024-01" db="EMBL/GenBank/DDBJ databases">
        <title>A draft genome for a cacao thread blight-causing isolate of Paramarasmius palmivorus.</title>
        <authorList>
            <person name="Baruah I.K."/>
            <person name="Bukari Y."/>
            <person name="Amoako-Attah I."/>
            <person name="Meinhardt L.W."/>
            <person name="Bailey B.A."/>
            <person name="Cohen S.P."/>
        </authorList>
    </citation>
    <scope>NUCLEOTIDE SEQUENCE [LARGE SCALE GENOMIC DNA]</scope>
    <source>
        <strain evidence="1 2">GH-12</strain>
    </source>
</reference>
<protein>
    <submittedName>
        <fullName evidence="1">Uncharacterized protein</fullName>
    </submittedName>
</protein>
<comment type="caution">
    <text evidence="1">The sequence shown here is derived from an EMBL/GenBank/DDBJ whole genome shotgun (WGS) entry which is preliminary data.</text>
</comment>
<dbReference type="AlphaFoldDB" id="A0AAW0BIR1"/>
<accession>A0AAW0BIR1</accession>
<proteinExistence type="predicted"/>
<dbReference type="EMBL" id="JAYKXP010000102">
    <property type="protein sequence ID" value="KAK7026695.1"/>
    <property type="molecule type" value="Genomic_DNA"/>
</dbReference>
<dbReference type="Proteomes" id="UP001383192">
    <property type="component" value="Unassembled WGS sequence"/>
</dbReference>
<organism evidence="1 2">
    <name type="scientific">Paramarasmius palmivorus</name>
    <dbReference type="NCBI Taxonomy" id="297713"/>
    <lineage>
        <taxon>Eukaryota</taxon>
        <taxon>Fungi</taxon>
        <taxon>Dikarya</taxon>
        <taxon>Basidiomycota</taxon>
        <taxon>Agaricomycotina</taxon>
        <taxon>Agaricomycetes</taxon>
        <taxon>Agaricomycetidae</taxon>
        <taxon>Agaricales</taxon>
        <taxon>Marasmiineae</taxon>
        <taxon>Marasmiaceae</taxon>
        <taxon>Paramarasmius</taxon>
    </lineage>
</organism>
<name>A0AAW0BIR1_9AGAR</name>
<keyword evidence="2" id="KW-1185">Reference proteome</keyword>
<evidence type="ECO:0000313" key="1">
    <source>
        <dbReference type="EMBL" id="KAK7026695.1"/>
    </source>
</evidence>
<gene>
    <name evidence="1" type="ORF">VNI00_015568</name>
</gene>
<sequence>MALDYLSVPGKWFSILLSAQTTQSLMCLGCWSLMGMVHDEDLEKIAEKGSGEVVPEDEQELVDIEMPDDFADIVLDSDDDNDSEMSM</sequence>
<evidence type="ECO:0000313" key="2">
    <source>
        <dbReference type="Proteomes" id="UP001383192"/>
    </source>
</evidence>